<feature type="compositionally biased region" description="Polar residues" evidence="6">
    <location>
        <begin position="23"/>
        <end position="48"/>
    </location>
</feature>
<evidence type="ECO:0000256" key="2">
    <source>
        <dbReference type="ARBA" id="ARBA00022475"/>
    </source>
</evidence>
<keyword evidence="5 7" id="KW-0472">Membrane</keyword>
<evidence type="ECO:0000313" key="9">
    <source>
        <dbReference type="EMBL" id="KDR77537.1"/>
    </source>
</evidence>
<sequence length="294" mass="31788">MSAFLPRRVGREQSVPEFEEGQSGRSSSRLNNTPRPSPVDSEQSSSRPSLPPDQQRVVQDRRSLSRSPTSEPPLSSTNPLPTLAVGEIQVSEGDVSPSISPSSPPSPSSSHKRARRTRKPSSTPKHTPEPKPKSKPKSNTKPNLSDTSFHNLHSLKKYSPQLVLENSGSVARDHLASERTFLAYVRTSLALAGMGVAIVQLFTIADLTSRGTGTPLSEASRRLQKFARPLGVTAVVLALVVLGIAVYRYFLVQYALPEQKFPVARLSVVFISFVLGVVVTVIFAALLDGKVSST</sequence>
<evidence type="ECO:0000256" key="7">
    <source>
        <dbReference type="SAM" id="Phobius"/>
    </source>
</evidence>
<organism evidence="9 10">
    <name type="scientific">Galerina marginata (strain CBS 339.88)</name>
    <dbReference type="NCBI Taxonomy" id="685588"/>
    <lineage>
        <taxon>Eukaryota</taxon>
        <taxon>Fungi</taxon>
        <taxon>Dikarya</taxon>
        <taxon>Basidiomycota</taxon>
        <taxon>Agaricomycotina</taxon>
        <taxon>Agaricomycetes</taxon>
        <taxon>Agaricomycetidae</taxon>
        <taxon>Agaricales</taxon>
        <taxon>Agaricineae</taxon>
        <taxon>Strophariaceae</taxon>
        <taxon>Galerina</taxon>
    </lineage>
</organism>
<evidence type="ECO:0000256" key="1">
    <source>
        <dbReference type="ARBA" id="ARBA00004651"/>
    </source>
</evidence>
<dbReference type="GO" id="GO:0005886">
    <property type="term" value="C:plasma membrane"/>
    <property type="evidence" value="ECO:0007669"/>
    <property type="project" value="UniProtKB-SubCell"/>
</dbReference>
<accession>A0A067T5D3</accession>
<feature type="transmembrane region" description="Helical" evidence="7">
    <location>
        <begin position="226"/>
        <end position="251"/>
    </location>
</feature>
<dbReference type="InterPro" id="IPR003807">
    <property type="entry name" value="DUF202"/>
</dbReference>
<evidence type="ECO:0000256" key="5">
    <source>
        <dbReference type="ARBA" id="ARBA00023136"/>
    </source>
</evidence>
<dbReference type="HOGENOM" id="CLU_946804_0_0_1"/>
<evidence type="ECO:0000313" key="10">
    <source>
        <dbReference type="Proteomes" id="UP000027222"/>
    </source>
</evidence>
<feature type="compositionally biased region" description="Low complexity" evidence="6">
    <location>
        <begin position="65"/>
        <end position="83"/>
    </location>
</feature>
<keyword evidence="4 7" id="KW-1133">Transmembrane helix</keyword>
<keyword evidence="2" id="KW-1003">Cell membrane</keyword>
<comment type="subcellular location">
    <subcellularLocation>
        <location evidence="1">Cell membrane</location>
        <topology evidence="1">Multi-pass membrane protein</topology>
    </subcellularLocation>
</comment>
<keyword evidence="3 7" id="KW-0812">Transmembrane</keyword>
<feature type="compositionally biased region" description="Basic residues" evidence="6">
    <location>
        <begin position="110"/>
        <end position="119"/>
    </location>
</feature>
<dbReference type="AlphaFoldDB" id="A0A067T5D3"/>
<dbReference type="Pfam" id="PF02656">
    <property type="entry name" value="DUF202"/>
    <property type="match status" value="1"/>
</dbReference>
<evidence type="ECO:0000256" key="3">
    <source>
        <dbReference type="ARBA" id="ARBA00022692"/>
    </source>
</evidence>
<dbReference type="EMBL" id="KL142376">
    <property type="protein sequence ID" value="KDR77537.1"/>
    <property type="molecule type" value="Genomic_DNA"/>
</dbReference>
<evidence type="ECO:0000259" key="8">
    <source>
        <dbReference type="Pfam" id="PF02656"/>
    </source>
</evidence>
<name>A0A067T5D3_GALM3</name>
<reference evidence="10" key="1">
    <citation type="journal article" date="2014" name="Proc. Natl. Acad. Sci. U.S.A.">
        <title>Extensive sampling of basidiomycete genomes demonstrates inadequacy of the white-rot/brown-rot paradigm for wood decay fungi.</title>
        <authorList>
            <person name="Riley R."/>
            <person name="Salamov A.A."/>
            <person name="Brown D.W."/>
            <person name="Nagy L.G."/>
            <person name="Floudas D."/>
            <person name="Held B.W."/>
            <person name="Levasseur A."/>
            <person name="Lombard V."/>
            <person name="Morin E."/>
            <person name="Otillar R."/>
            <person name="Lindquist E.A."/>
            <person name="Sun H."/>
            <person name="LaButti K.M."/>
            <person name="Schmutz J."/>
            <person name="Jabbour D."/>
            <person name="Luo H."/>
            <person name="Baker S.E."/>
            <person name="Pisabarro A.G."/>
            <person name="Walton J.D."/>
            <person name="Blanchette R.A."/>
            <person name="Henrissat B."/>
            <person name="Martin F."/>
            <person name="Cullen D."/>
            <person name="Hibbett D.S."/>
            <person name="Grigoriev I.V."/>
        </authorList>
    </citation>
    <scope>NUCLEOTIDE SEQUENCE [LARGE SCALE GENOMIC DNA]</scope>
    <source>
        <strain evidence="10">CBS 339.88</strain>
    </source>
</reference>
<protein>
    <recommendedName>
        <fullName evidence="8">DUF202 domain-containing protein</fullName>
    </recommendedName>
</protein>
<dbReference type="InterPro" id="IPR052053">
    <property type="entry name" value="IM_YidH-like"/>
</dbReference>
<dbReference type="PANTHER" id="PTHR34187">
    <property type="entry name" value="FGR18P"/>
    <property type="match status" value="1"/>
</dbReference>
<feature type="domain" description="DUF202" evidence="8">
    <location>
        <begin position="172"/>
        <end position="253"/>
    </location>
</feature>
<gene>
    <name evidence="9" type="ORF">GALMADRAFT_138631</name>
</gene>
<keyword evidence="10" id="KW-1185">Reference proteome</keyword>
<feature type="region of interest" description="Disordered" evidence="6">
    <location>
        <begin position="1"/>
        <end position="148"/>
    </location>
</feature>
<feature type="transmembrane region" description="Helical" evidence="7">
    <location>
        <begin position="263"/>
        <end position="287"/>
    </location>
</feature>
<proteinExistence type="predicted"/>
<feature type="transmembrane region" description="Helical" evidence="7">
    <location>
        <begin position="181"/>
        <end position="205"/>
    </location>
</feature>
<dbReference type="PANTHER" id="PTHR34187:SF2">
    <property type="entry name" value="DUF202 DOMAIN-CONTAINING PROTEIN"/>
    <property type="match status" value="1"/>
</dbReference>
<evidence type="ECO:0000256" key="6">
    <source>
        <dbReference type="SAM" id="MobiDB-lite"/>
    </source>
</evidence>
<evidence type="ECO:0000256" key="4">
    <source>
        <dbReference type="ARBA" id="ARBA00022989"/>
    </source>
</evidence>
<dbReference type="OrthoDB" id="199599at2759"/>
<dbReference type="Proteomes" id="UP000027222">
    <property type="component" value="Unassembled WGS sequence"/>
</dbReference>